<comment type="function">
    <text evidence="7">This protein is part of the stalk that links CF(0) to CF(1). It either transmits conformational changes from CF(0) to CF(1) or is implicated in proton conduction.</text>
</comment>
<dbReference type="RefSeq" id="WP_242938058.1">
    <property type="nucleotide sequence ID" value="NZ_CP094326.1"/>
</dbReference>
<keyword evidence="7" id="KW-1003">Cell membrane</keyword>
<evidence type="ECO:0000256" key="3">
    <source>
        <dbReference type="ARBA" id="ARBA00022781"/>
    </source>
</evidence>
<dbReference type="PROSITE" id="PS00389">
    <property type="entry name" value="ATPASE_DELTA"/>
    <property type="match status" value="1"/>
</dbReference>
<dbReference type="Proteomes" id="UP000829476">
    <property type="component" value="Chromosome"/>
</dbReference>
<keyword evidence="9" id="KW-1185">Reference proteome</keyword>
<protein>
    <recommendedName>
        <fullName evidence="7">ATP synthase subunit delta</fullName>
    </recommendedName>
    <alternativeName>
        <fullName evidence="7">ATP synthase F(1) sector subunit delta</fullName>
    </alternativeName>
    <alternativeName>
        <fullName evidence="7">F-type ATPase subunit delta</fullName>
        <shortName evidence="7">F-ATPase subunit delta</shortName>
    </alternativeName>
</protein>
<dbReference type="SUPFAM" id="SSF47928">
    <property type="entry name" value="N-terminal domain of the delta subunit of the F1F0-ATP synthase"/>
    <property type="match status" value="1"/>
</dbReference>
<accession>A0ABY3YPZ4</accession>
<reference evidence="8 9" key="1">
    <citation type="journal article" date="2018" name="Int. J. Syst. Evol. Microbiol.">
        <title>Zhouia spongiae sp. nov., isolated from a marine sponge.</title>
        <authorList>
            <person name="Zhuang L."/>
            <person name="Lin B."/>
            <person name="Qin F."/>
            <person name="Luo L."/>
        </authorList>
    </citation>
    <scope>NUCLEOTIDE SEQUENCE [LARGE SCALE GENOMIC DNA]</scope>
    <source>
        <strain evidence="8 9">HN-Y44</strain>
    </source>
</reference>
<comment type="similarity">
    <text evidence="7">Belongs to the ATPase delta chain family.</text>
</comment>
<proteinExistence type="inferred from homology"/>
<keyword evidence="7" id="KW-0139">CF(1)</keyword>
<dbReference type="PRINTS" id="PR00125">
    <property type="entry name" value="ATPASEDELTA"/>
</dbReference>
<dbReference type="NCBIfam" id="TIGR01145">
    <property type="entry name" value="ATP_synt_delta"/>
    <property type="match status" value="1"/>
</dbReference>
<keyword evidence="2 7" id="KW-0813">Transport</keyword>
<comment type="subcellular location">
    <subcellularLocation>
        <location evidence="7">Cell membrane</location>
        <topology evidence="7">Peripheral membrane protein</topology>
    </subcellularLocation>
    <subcellularLocation>
        <location evidence="1">Membrane</location>
    </subcellularLocation>
</comment>
<dbReference type="InterPro" id="IPR000711">
    <property type="entry name" value="ATPase_OSCP/dsu"/>
</dbReference>
<keyword evidence="4 7" id="KW-0406">Ion transport</keyword>
<evidence type="ECO:0000256" key="2">
    <source>
        <dbReference type="ARBA" id="ARBA00022448"/>
    </source>
</evidence>
<dbReference type="Gene3D" id="1.10.520.20">
    <property type="entry name" value="N-terminal domain of the delta subunit of the F1F0-ATP synthase"/>
    <property type="match status" value="1"/>
</dbReference>
<dbReference type="Pfam" id="PF00213">
    <property type="entry name" value="OSCP"/>
    <property type="match status" value="1"/>
</dbReference>
<evidence type="ECO:0000256" key="4">
    <source>
        <dbReference type="ARBA" id="ARBA00023065"/>
    </source>
</evidence>
<evidence type="ECO:0000256" key="1">
    <source>
        <dbReference type="ARBA" id="ARBA00004370"/>
    </source>
</evidence>
<name>A0ABY3YPZ4_9FLAO</name>
<evidence type="ECO:0000256" key="7">
    <source>
        <dbReference type="HAMAP-Rule" id="MF_01416"/>
    </source>
</evidence>
<evidence type="ECO:0000256" key="6">
    <source>
        <dbReference type="ARBA" id="ARBA00023310"/>
    </source>
</evidence>
<sequence length="179" mass="19468">MAGSRAAIRYAKAIIGLANDQNAAEAVNDDMKLIKNTIAESGDLRALLENPIVKSDVKVAALKEIFKGINTVSEGLFNLLSDYKRVDILGSIAEKYIILYEEQKGKQVAVVTTAIPLTGELEQKVLAKVKELSGKDVTLENKIDENIIGGFILRMGDIQYNASVANKLNALKRSFSNSL</sequence>
<keyword evidence="6 7" id="KW-0066">ATP synthesis</keyword>
<dbReference type="InterPro" id="IPR026015">
    <property type="entry name" value="ATP_synth_OSCP/delta_N_sf"/>
</dbReference>
<keyword evidence="5 7" id="KW-0472">Membrane</keyword>
<evidence type="ECO:0000256" key="5">
    <source>
        <dbReference type="ARBA" id="ARBA00023136"/>
    </source>
</evidence>
<comment type="function">
    <text evidence="7">F(1)F(0) ATP synthase produces ATP from ADP in the presence of a proton or sodium gradient. F-type ATPases consist of two structural domains, F(1) containing the extramembraneous catalytic core and F(0) containing the membrane proton channel, linked together by a central stalk and a peripheral stalk. During catalysis, ATP synthesis in the catalytic domain of F(1) is coupled via a rotary mechanism of the central stalk subunits to proton translocation.</text>
</comment>
<gene>
    <name evidence="7 8" type="primary">atpH</name>
    <name evidence="8" type="ORF">MQE36_04890</name>
</gene>
<keyword evidence="3 7" id="KW-0375">Hydrogen ion transport</keyword>
<evidence type="ECO:0000313" key="9">
    <source>
        <dbReference type="Proteomes" id="UP000829476"/>
    </source>
</evidence>
<dbReference type="InterPro" id="IPR020781">
    <property type="entry name" value="ATPase_OSCP/d_CS"/>
</dbReference>
<evidence type="ECO:0000313" key="8">
    <source>
        <dbReference type="EMBL" id="UNY99685.1"/>
    </source>
</evidence>
<dbReference type="PANTHER" id="PTHR11910">
    <property type="entry name" value="ATP SYNTHASE DELTA CHAIN"/>
    <property type="match status" value="1"/>
</dbReference>
<dbReference type="HAMAP" id="MF_01416">
    <property type="entry name" value="ATP_synth_delta_bact"/>
    <property type="match status" value="1"/>
</dbReference>
<dbReference type="EMBL" id="CP094326">
    <property type="protein sequence ID" value="UNY99685.1"/>
    <property type="molecule type" value="Genomic_DNA"/>
</dbReference>
<dbReference type="SUPFAM" id="SSF160527">
    <property type="entry name" value="V-type ATPase subunit E-like"/>
    <property type="match status" value="1"/>
</dbReference>
<organism evidence="8 9">
    <name type="scientific">Zhouia spongiae</name>
    <dbReference type="NCBI Taxonomy" id="2202721"/>
    <lineage>
        <taxon>Bacteria</taxon>
        <taxon>Pseudomonadati</taxon>
        <taxon>Bacteroidota</taxon>
        <taxon>Flavobacteriia</taxon>
        <taxon>Flavobacteriales</taxon>
        <taxon>Flavobacteriaceae</taxon>
        <taxon>Zhouia</taxon>
    </lineage>
</organism>